<dbReference type="RefSeq" id="WP_017748389.1">
    <property type="nucleotide sequence ID" value="NZ_KQ976354.1"/>
</dbReference>
<proteinExistence type="predicted"/>
<sequence length="59" mass="6581">MGKQQVKKMCDRKPGEKWTDGCCSSIPTDNSETRKFEDSITHTAIESSLLSESESQITT</sequence>
<dbReference type="Proteomes" id="UP000076925">
    <property type="component" value="Unassembled WGS sequence"/>
</dbReference>
<accession>A0A139XFF3</accession>
<dbReference type="AlphaFoldDB" id="A0A139XFF3"/>
<dbReference type="EMBL" id="ANNX02000015">
    <property type="protein sequence ID" value="KYC43399.1"/>
    <property type="molecule type" value="Genomic_DNA"/>
</dbReference>
<evidence type="ECO:0000313" key="2">
    <source>
        <dbReference type="Proteomes" id="UP000076925"/>
    </source>
</evidence>
<name>A0A139XFF3_9CYAN</name>
<comment type="caution">
    <text evidence="1">The sequence shown here is derived from an EMBL/GenBank/DDBJ whole genome shotgun (WGS) entry which is preliminary data.</text>
</comment>
<reference evidence="1 2" key="1">
    <citation type="journal article" date="2013" name="Genome Biol. Evol.">
        <title>Genomes of Stigonematalean cyanobacteria (subsection V) and the evolution of oxygenic photosynthesis from prokaryotes to plastids.</title>
        <authorList>
            <person name="Dagan T."/>
            <person name="Roettger M."/>
            <person name="Stucken K."/>
            <person name="Landan G."/>
            <person name="Koch R."/>
            <person name="Major P."/>
            <person name="Gould S.B."/>
            <person name="Goremykin V.V."/>
            <person name="Rippka R."/>
            <person name="Tandeau de Marsac N."/>
            <person name="Gugger M."/>
            <person name="Lockhart P.J."/>
            <person name="Allen J.F."/>
            <person name="Brune I."/>
            <person name="Maus I."/>
            <person name="Puhler A."/>
            <person name="Martin W.F."/>
        </authorList>
    </citation>
    <scope>NUCLEOTIDE SEQUENCE [LARGE SCALE GENOMIC DNA]</scope>
    <source>
        <strain evidence="1 2">PCC 7110</strain>
    </source>
</reference>
<protein>
    <submittedName>
        <fullName evidence="1">Uncharacterized protein</fullName>
    </submittedName>
</protein>
<evidence type="ECO:0000313" key="1">
    <source>
        <dbReference type="EMBL" id="KYC43399.1"/>
    </source>
</evidence>
<gene>
    <name evidence="1" type="ORF">WA1_11200</name>
</gene>
<dbReference type="OrthoDB" id="489591at2"/>
<organism evidence="1 2">
    <name type="scientific">Scytonema hofmannii PCC 7110</name>
    <dbReference type="NCBI Taxonomy" id="128403"/>
    <lineage>
        <taxon>Bacteria</taxon>
        <taxon>Bacillati</taxon>
        <taxon>Cyanobacteriota</taxon>
        <taxon>Cyanophyceae</taxon>
        <taxon>Nostocales</taxon>
        <taxon>Scytonemataceae</taxon>
        <taxon>Scytonema</taxon>
    </lineage>
</organism>
<keyword evidence="2" id="KW-1185">Reference proteome</keyword>